<keyword evidence="8" id="KW-1185">Reference proteome</keyword>
<feature type="domain" description="Thiamine pyrophosphate enzyme TPP-binding" evidence="5">
    <location>
        <begin position="424"/>
        <end position="568"/>
    </location>
</feature>
<dbReference type="InterPro" id="IPR029061">
    <property type="entry name" value="THDP-binding"/>
</dbReference>
<dbReference type="Proteomes" id="UP000183995">
    <property type="component" value="Unassembled WGS sequence"/>
</dbReference>
<evidence type="ECO:0000313" key="8">
    <source>
        <dbReference type="Proteomes" id="UP000183995"/>
    </source>
</evidence>
<dbReference type="GO" id="GO:0009099">
    <property type="term" value="P:L-valine biosynthetic process"/>
    <property type="evidence" value="ECO:0007669"/>
    <property type="project" value="TreeGrafter"/>
</dbReference>
<dbReference type="RefSeq" id="WP_242941206.1">
    <property type="nucleotide sequence ID" value="NZ_FQXV01000009.1"/>
</dbReference>
<dbReference type="STRING" id="1123282.SAMN02745823_02639"/>
<dbReference type="GO" id="GO:0030976">
    <property type="term" value="F:thiamine pyrophosphate binding"/>
    <property type="evidence" value="ECO:0007669"/>
    <property type="project" value="InterPro"/>
</dbReference>
<dbReference type="GO" id="GO:0050660">
    <property type="term" value="F:flavin adenine dinucleotide binding"/>
    <property type="evidence" value="ECO:0007669"/>
    <property type="project" value="TreeGrafter"/>
</dbReference>
<dbReference type="InterPro" id="IPR012000">
    <property type="entry name" value="Thiamin_PyroP_enz_cen_dom"/>
</dbReference>
<dbReference type="PANTHER" id="PTHR18968:SF164">
    <property type="entry name" value="PYRUVATE DECARBOXYLASE"/>
    <property type="match status" value="1"/>
</dbReference>
<dbReference type="SUPFAM" id="SSF52467">
    <property type="entry name" value="DHS-like NAD/FAD-binding domain"/>
    <property type="match status" value="1"/>
</dbReference>
<dbReference type="SUPFAM" id="SSF52518">
    <property type="entry name" value="Thiamin diphosphate-binding fold (THDP-binding)"/>
    <property type="match status" value="2"/>
</dbReference>
<gene>
    <name evidence="7" type="ORF">SAMN02745823_02639</name>
</gene>
<protein>
    <submittedName>
        <fullName evidence="7">Acetolactate synthase-1/2/3 large subunit</fullName>
    </submittedName>
</protein>
<dbReference type="EMBL" id="FQXV01000009">
    <property type="protein sequence ID" value="SHI12966.1"/>
    <property type="molecule type" value="Genomic_DNA"/>
</dbReference>
<sequence length="574" mass="62213">MECTDNETIYTGADALTDALVDAGVTHVFLNSGTDYPPIIESWAKYEAAGLKKPQVIISPHEYAALSAAQGFAQLTGQPQAVFVHVDVGTQNLGGAVHNAFRCRTPVYILAGVSPYTMEGELRGGRNAQIQFLQNTGDQPGIVRGYTKMNYELRSGKNIPQMVWRALQLAKSDPQGPVYTMASREVLEEPGAKIGADLKAWAPVAPGSLDGDSLDALTSALLGAVKPLIVTSYLGRNAAAVGELVRLSTSLAIPVVEMYHANMNFPGGNEMHLGFDSHSLLKDADVVLVIDSDVPWVPAAAQPGRDCRVFYLDVDPLKETIPLWYIPSERFMKADSCTALRQINKKLSENPGLLQRELIERRREKVSARHREMRAEWQEDALDGSVMSSAFVARCVREVVSEDTVILNEAITDRPAVDRQLVRTKPGTLFSSGGSSLGWHGGAAVGMKLACPDKDIVALTGDGTYIFSCPTAVYWMARRYNAPFMTVIFNNRGWNAPKMITKGEHPGGCAEQCNTFWADFDPPAQLDMIAAAAGGAFAKTVSDPKELKDALLAGREAVENGMPAVINVLMDTRV</sequence>
<dbReference type="Gene3D" id="3.40.50.1220">
    <property type="entry name" value="TPP-binding domain"/>
    <property type="match status" value="1"/>
</dbReference>
<reference evidence="7 8" key="1">
    <citation type="submission" date="2016-11" db="EMBL/GenBank/DDBJ databases">
        <authorList>
            <person name="Jaros S."/>
            <person name="Januszkiewicz K."/>
            <person name="Wedrychowicz H."/>
        </authorList>
    </citation>
    <scope>NUCLEOTIDE SEQUENCE [LARGE SCALE GENOMIC DNA]</scope>
    <source>
        <strain evidence="7 8">DSM 10068</strain>
    </source>
</reference>
<comment type="similarity">
    <text evidence="1 3">Belongs to the TPP enzyme family.</text>
</comment>
<dbReference type="GO" id="GO:0005948">
    <property type="term" value="C:acetolactate synthase complex"/>
    <property type="evidence" value="ECO:0007669"/>
    <property type="project" value="TreeGrafter"/>
</dbReference>
<dbReference type="GO" id="GO:0003984">
    <property type="term" value="F:acetolactate synthase activity"/>
    <property type="evidence" value="ECO:0007669"/>
    <property type="project" value="TreeGrafter"/>
</dbReference>
<dbReference type="NCBIfam" id="NF006203">
    <property type="entry name" value="PRK08327.1"/>
    <property type="match status" value="1"/>
</dbReference>
<dbReference type="AlphaFoldDB" id="A0A1M5YLW5"/>
<evidence type="ECO:0000259" key="4">
    <source>
        <dbReference type="Pfam" id="PF00205"/>
    </source>
</evidence>
<dbReference type="CDD" id="cd07035">
    <property type="entry name" value="TPP_PYR_POX_like"/>
    <property type="match status" value="1"/>
</dbReference>
<feature type="domain" description="Thiamine pyrophosphate enzyme N-terminal TPP-binding" evidence="6">
    <location>
        <begin position="11"/>
        <end position="130"/>
    </location>
</feature>
<dbReference type="PANTHER" id="PTHR18968">
    <property type="entry name" value="THIAMINE PYROPHOSPHATE ENZYMES"/>
    <property type="match status" value="1"/>
</dbReference>
<dbReference type="Gene3D" id="3.40.50.970">
    <property type="match status" value="2"/>
</dbReference>
<dbReference type="CDD" id="cd02002">
    <property type="entry name" value="TPP_BFDC"/>
    <property type="match status" value="1"/>
</dbReference>
<keyword evidence="2 3" id="KW-0786">Thiamine pyrophosphate</keyword>
<evidence type="ECO:0000256" key="1">
    <source>
        <dbReference type="ARBA" id="ARBA00007812"/>
    </source>
</evidence>
<dbReference type="Pfam" id="PF02776">
    <property type="entry name" value="TPP_enzyme_N"/>
    <property type="match status" value="1"/>
</dbReference>
<evidence type="ECO:0000259" key="6">
    <source>
        <dbReference type="Pfam" id="PF02776"/>
    </source>
</evidence>
<name>A0A1M5YLW5_9FIRM</name>
<dbReference type="InterPro" id="IPR029035">
    <property type="entry name" value="DHS-like_NAD/FAD-binding_dom"/>
</dbReference>
<accession>A0A1M5YLW5</accession>
<evidence type="ECO:0000256" key="3">
    <source>
        <dbReference type="RuleBase" id="RU362132"/>
    </source>
</evidence>
<dbReference type="InterPro" id="IPR045229">
    <property type="entry name" value="TPP_enz"/>
</dbReference>
<dbReference type="GO" id="GO:0000287">
    <property type="term" value="F:magnesium ion binding"/>
    <property type="evidence" value="ECO:0007669"/>
    <property type="project" value="InterPro"/>
</dbReference>
<dbReference type="InterPro" id="IPR011766">
    <property type="entry name" value="TPP_enzyme_TPP-bd"/>
</dbReference>
<dbReference type="GO" id="GO:0009097">
    <property type="term" value="P:isoleucine biosynthetic process"/>
    <property type="evidence" value="ECO:0007669"/>
    <property type="project" value="TreeGrafter"/>
</dbReference>
<dbReference type="Pfam" id="PF02775">
    <property type="entry name" value="TPP_enzyme_C"/>
    <property type="match status" value="1"/>
</dbReference>
<evidence type="ECO:0000259" key="5">
    <source>
        <dbReference type="Pfam" id="PF02775"/>
    </source>
</evidence>
<evidence type="ECO:0000256" key="2">
    <source>
        <dbReference type="ARBA" id="ARBA00023052"/>
    </source>
</evidence>
<dbReference type="Pfam" id="PF00205">
    <property type="entry name" value="TPP_enzyme_M"/>
    <property type="match status" value="1"/>
</dbReference>
<evidence type="ECO:0000313" key="7">
    <source>
        <dbReference type="EMBL" id="SHI12966.1"/>
    </source>
</evidence>
<dbReference type="InterPro" id="IPR012001">
    <property type="entry name" value="Thiamin_PyroP_enz_TPP-bd_dom"/>
</dbReference>
<proteinExistence type="inferred from homology"/>
<feature type="domain" description="Thiamine pyrophosphate enzyme central" evidence="4">
    <location>
        <begin position="215"/>
        <end position="298"/>
    </location>
</feature>
<organism evidence="7 8">
    <name type="scientific">Sporobacter termitidis DSM 10068</name>
    <dbReference type="NCBI Taxonomy" id="1123282"/>
    <lineage>
        <taxon>Bacteria</taxon>
        <taxon>Bacillati</taxon>
        <taxon>Bacillota</taxon>
        <taxon>Clostridia</taxon>
        <taxon>Eubacteriales</taxon>
        <taxon>Oscillospiraceae</taxon>
        <taxon>Sporobacter</taxon>
    </lineage>
</organism>